<gene>
    <name evidence="1" type="ORF">JI435_426780</name>
</gene>
<evidence type="ECO:0000313" key="1">
    <source>
        <dbReference type="EMBL" id="QRC91348.1"/>
    </source>
</evidence>
<protein>
    <submittedName>
        <fullName evidence="1">Uncharacterized protein</fullName>
    </submittedName>
</protein>
<dbReference type="AlphaFoldDB" id="A0A7U2HUP4"/>
<reference evidence="2" key="1">
    <citation type="journal article" date="2021" name="BMC Genomics">
        <title>Chromosome-level genome assembly and manually-curated proteome of model necrotroph Parastagonospora nodorum Sn15 reveals a genome-wide trove of candidate effector homologs, and redundancy of virulence-related functions within an accessory chromosome.</title>
        <authorList>
            <person name="Bertazzoni S."/>
            <person name="Jones D.A.B."/>
            <person name="Phan H.T."/>
            <person name="Tan K.-C."/>
            <person name="Hane J.K."/>
        </authorList>
    </citation>
    <scope>NUCLEOTIDE SEQUENCE [LARGE SCALE GENOMIC DNA]</scope>
    <source>
        <strain evidence="2">SN15 / ATCC MYA-4574 / FGSC 10173)</strain>
    </source>
</reference>
<sequence length="241" mass="27273">MANDYINTLLAQGGRASLSPDDVEVTRAIAACKNYEAFENAPVLPRTIAMLKASPVTKTYTIRRTLRDWDDLSNLKPRVVRKLLEALKDRCTTARDAIDDSLVTLEISTHIFISEHDPFEPAAGFPKYTKALNKAKLAGRALFPPQTDYRDAIMALSMLVTDLVDLFPKDHADKERISRELNQGKLKAQQDEEMVQKALHPDNTGLKPMTYVATARMRFDNWSKEEEKLKAWAEECMDAME</sequence>
<dbReference type="VEuPathDB" id="FungiDB:JI435_426780"/>
<keyword evidence="2" id="KW-1185">Reference proteome</keyword>
<evidence type="ECO:0000313" key="2">
    <source>
        <dbReference type="Proteomes" id="UP000663193"/>
    </source>
</evidence>
<name>A0A7U2HUP4_PHANO</name>
<proteinExistence type="predicted"/>
<organism evidence="1 2">
    <name type="scientific">Phaeosphaeria nodorum (strain SN15 / ATCC MYA-4574 / FGSC 10173)</name>
    <name type="common">Glume blotch fungus</name>
    <name type="synonym">Parastagonospora nodorum</name>
    <dbReference type="NCBI Taxonomy" id="321614"/>
    <lineage>
        <taxon>Eukaryota</taxon>
        <taxon>Fungi</taxon>
        <taxon>Dikarya</taxon>
        <taxon>Ascomycota</taxon>
        <taxon>Pezizomycotina</taxon>
        <taxon>Dothideomycetes</taxon>
        <taxon>Pleosporomycetidae</taxon>
        <taxon>Pleosporales</taxon>
        <taxon>Pleosporineae</taxon>
        <taxon>Phaeosphaeriaceae</taxon>
        <taxon>Parastagonospora</taxon>
    </lineage>
</organism>
<dbReference type="EMBL" id="CP069023">
    <property type="protein sequence ID" value="QRC91348.1"/>
    <property type="molecule type" value="Genomic_DNA"/>
</dbReference>
<dbReference type="Proteomes" id="UP000663193">
    <property type="component" value="Chromosome 1"/>
</dbReference>
<accession>A0A7U2HUP4</accession>